<keyword evidence="3" id="KW-1185">Reference proteome</keyword>
<feature type="compositionally biased region" description="Gly residues" evidence="1">
    <location>
        <begin position="1"/>
        <end position="12"/>
    </location>
</feature>
<evidence type="ECO:0000313" key="2">
    <source>
        <dbReference type="EMBL" id="KXK64458.1"/>
    </source>
</evidence>
<gene>
    <name evidence="2" type="ORF">HMPREF3293_02537</name>
</gene>
<evidence type="ECO:0000313" key="3">
    <source>
        <dbReference type="Proteomes" id="UP000070366"/>
    </source>
</evidence>
<dbReference type="AlphaFoldDB" id="A0A136Q190"/>
<feature type="region of interest" description="Disordered" evidence="1">
    <location>
        <begin position="1"/>
        <end position="42"/>
    </location>
</feature>
<reference evidence="2 3" key="1">
    <citation type="submission" date="2016-02" db="EMBL/GenBank/DDBJ databases">
        <authorList>
            <person name="Wen L."/>
            <person name="He K."/>
            <person name="Yang H."/>
        </authorList>
    </citation>
    <scope>NUCLEOTIDE SEQUENCE [LARGE SCALE GENOMIC DNA]</scope>
    <source>
        <strain evidence="2 3">DSM 22607</strain>
    </source>
</reference>
<comment type="caution">
    <text evidence="2">The sequence shown here is derived from an EMBL/GenBank/DDBJ whole genome shotgun (WGS) entry which is preliminary data.</text>
</comment>
<sequence length="42" mass="4052">MSLKTGGSGNGPAGNAVSGAVLPAGRKGPWADGPSVKQTKIM</sequence>
<organism evidence="2 3">
    <name type="scientific">Christensenella minuta</name>
    <dbReference type="NCBI Taxonomy" id="626937"/>
    <lineage>
        <taxon>Bacteria</taxon>
        <taxon>Bacillati</taxon>
        <taxon>Bacillota</taxon>
        <taxon>Clostridia</taxon>
        <taxon>Christensenellales</taxon>
        <taxon>Christensenellaceae</taxon>
        <taxon>Christensenella</taxon>
    </lineage>
</organism>
<proteinExistence type="predicted"/>
<evidence type="ECO:0000256" key="1">
    <source>
        <dbReference type="SAM" id="MobiDB-lite"/>
    </source>
</evidence>
<accession>A0A136Q190</accession>
<protein>
    <submittedName>
        <fullName evidence="2">Uncharacterized protein</fullName>
    </submittedName>
</protein>
<dbReference type="EMBL" id="LSZW01000064">
    <property type="protein sequence ID" value="KXK64458.1"/>
    <property type="molecule type" value="Genomic_DNA"/>
</dbReference>
<name>A0A136Q190_9FIRM</name>
<dbReference type="Proteomes" id="UP000070366">
    <property type="component" value="Unassembled WGS sequence"/>
</dbReference>
<dbReference type="STRING" id="626937.HMPREF3293_02537"/>